<evidence type="ECO:0000313" key="3">
    <source>
        <dbReference type="EMBL" id="VAI24828.1"/>
    </source>
</evidence>
<dbReference type="InterPro" id="IPR029481">
    <property type="entry name" value="ABC_trans_N"/>
</dbReference>
<protein>
    <recommendedName>
        <fullName evidence="2">Pleiotropic ABC efflux transporter N-terminal domain-containing protein</fullName>
    </recommendedName>
</protein>
<dbReference type="Gramene" id="TRITD5Av1G241020.7">
    <property type="protein sequence ID" value="TRITD5Av1G241020.7"/>
    <property type="gene ID" value="TRITD5Av1G241020"/>
</dbReference>
<dbReference type="AlphaFoldDB" id="A0A9R0U2Z0"/>
<dbReference type="Pfam" id="PF14510">
    <property type="entry name" value="ABC_trans_N"/>
    <property type="match status" value="1"/>
</dbReference>
<dbReference type="InterPro" id="IPR027417">
    <property type="entry name" value="P-loop_NTPase"/>
</dbReference>
<evidence type="ECO:0000313" key="4">
    <source>
        <dbReference type="Proteomes" id="UP000324705"/>
    </source>
</evidence>
<dbReference type="SUPFAM" id="SSF52540">
    <property type="entry name" value="P-loop containing nucleoside triphosphate hydrolases"/>
    <property type="match status" value="1"/>
</dbReference>
<keyword evidence="4" id="KW-1185">Reference proteome</keyword>
<dbReference type="EMBL" id="LT934119">
    <property type="protein sequence ID" value="VAI24828.1"/>
    <property type="molecule type" value="Genomic_DNA"/>
</dbReference>
<evidence type="ECO:0000259" key="2">
    <source>
        <dbReference type="Pfam" id="PF14510"/>
    </source>
</evidence>
<evidence type="ECO:0000256" key="1">
    <source>
        <dbReference type="SAM" id="MobiDB-lite"/>
    </source>
</evidence>
<dbReference type="Proteomes" id="UP000324705">
    <property type="component" value="Chromosome 5A"/>
</dbReference>
<feature type="region of interest" description="Disordered" evidence="1">
    <location>
        <begin position="1"/>
        <end position="24"/>
    </location>
</feature>
<accession>A0A9R0U2Z0</accession>
<dbReference type="PANTHER" id="PTHR48040">
    <property type="entry name" value="PLEIOTROPIC DRUG RESISTANCE PROTEIN 1-LIKE ISOFORM X1"/>
    <property type="match status" value="1"/>
</dbReference>
<reference evidence="3 4" key="1">
    <citation type="submission" date="2017-09" db="EMBL/GenBank/DDBJ databases">
        <authorList>
            <consortium name="International Durum Wheat Genome Sequencing Consortium (IDWGSC)"/>
            <person name="Milanesi L."/>
        </authorList>
    </citation>
    <scope>NUCLEOTIDE SEQUENCE [LARGE SCALE GENOMIC DNA]</scope>
    <source>
        <strain evidence="4">cv. Svevo</strain>
    </source>
</reference>
<organism evidence="3 4">
    <name type="scientific">Triticum turgidum subsp. durum</name>
    <name type="common">Durum wheat</name>
    <name type="synonym">Triticum durum</name>
    <dbReference type="NCBI Taxonomy" id="4567"/>
    <lineage>
        <taxon>Eukaryota</taxon>
        <taxon>Viridiplantae</taxon>
        <taxon>Streptophyta</taxon>
        <taxon>Embryophyta</taxon>
        <taxon>Tracheophyta</taxon>
        <taxon>Spermatophyta</taxon>
        <taxon>Magnoliopsida</taxon>
        <taxon>Liliopsida</taxon>
        <taxon>Poales</taxon>
        <taxon>Poaceae</taxon>
        <taxon>BOP clade</taxon>
        <taxon>Pooideae</taxon>
        <taxon>Triticodae</taxon>
        <taxon>Triticeae</taxon>
        <taxon>Triticinae</taxon>
        <taxon>Triticum</taxon>
    </lineage>
</organism>
<gene>
    <name evidence="3" type="ORF">TRITD_5Av1G241020</name>
</gene>
<name>A0A9R0U2Z0_TRITD</name>
<proteinExistence type="predicted"/>
<feature type="domain" description="Pleiotropic ABC efflux transporter N-terminal" evidence="2">
    <location>
        <begin position="18"/>
        <end position="72"/>
    </location>
</feature>
<sequence length="139" mass="15423">MMEYSREAEQAPEMRKPPPPLTHEDNRRFLEMLREKKERLGVGVEKVEVRFEELTVEADVPVGRRTLPTLFNCAVNAAQELATYSHMCTARKKPIKIINGASGTISPSRMTLLLGAPSSGKTTFLKALAGKLDSSLKPI</sequence>
<dbReference type="Gene3D" id="3.40.50.300">
    <property type="entry name" value="P-loop containing nucleotide triphosphate hydrolases"/>
    <property type="match status" value="1"/>
</dbReference>
<dbReference type="PANTHER" id="PTHR48040:SF64">
    <property type="entry name" value="ABC TRANSPORTER DOMAIN-CONTAINING PROTEIN"/>
    <property type="match status" value="1"/>
</dbReference>